<organism evidence="1 2">
    <name type="scientific">Helicobacter bilis</name>
    <dbReference type="NCBI Taxonomy" id="37372"/>
    <lineage>
        <taxon>Bacteria</taxon>
        <taxon>Pseudomonadati</taxon>
        <taxon>Campylobacterota</taxon>
        <taxon>Epsilonproteobacteria</taxon>
        <taxon>Campylobacterales</taxon>
        <taxon>Helicobacteraceae</taxon>
        <taxon>Helicobacter</taxon>
    </lineage>
</organism>
<protein>
    <submittedName>
        <fullName evidence="1">Membrane protein</fullName>
    </submittedName>
</protein>
<dbReference type="AlphaFoldDB" id="A0A1Q2LJY7"/>
<dbReference type="Gene3D" id="2.40.160.20">
    <property type="match status" value="1"/>
</dbReference>
<dbReference type="KEGG" id="hbl:XJ32_04920"/>
<reference evidence="1 2" key="1">
    <citation type="submission" date="2017-02" db="EMBL/GenBank/DDBJ databases">
        <title>Whole genome sequencing of Helicobacter bilis strain AAQJH.</title>
        <authorList>
            <person name="Conlan S."/>
            <person name="Thomas P.J."/>
            <person name="Mullikin J."/>
            <person name="Palmore T.N."/>
            <person name="Frank K.M."/>
            <person name="Segre J.A."/>
        </authorList>
    </citation>
    <scope>NUCLEOTIDE SEQUENCE [LARGE SCALE GENOMIC DNA]</scope>
    <source>
        <strain evidence="1 2">AAQJH</strain>
    </source>
</reference>
<accession>A0A1Q2LJY7</accession>
<evidence type="ECO:0000313" key="1">
    <source>
        <dbReference type="EMBL" id="AQQ60669.1"/>
    </source>
</evidence>
<gene>
    <name evidence="1" type="ORF">XJ32_04920</name>
</gene>
<evidence type="ECO:0000313" key="2">
    <source>
        <dbReference type="Proteomes" id="UP000188298"/>
    </source>
</evidence>
<dbReference type="InterPro" id="IPR018550">
    <property type="entry name" value="Lipid-A_deacylase-rel"/>
</dbReference>
<dbReference type="EMBL" id="CP019645">
    <property type="protein sequence ID" value="AQQ60669.1"/>
    <property type="molecule type" value="Genomic_DNA"/>
</dbReference>
<proteinExistence type="predicted"/>
<dbReference type="Proteomes" id="UP000188298">
    <property type="component" value="Chromosome"/>
</dbReference>
<sequence length="147" mass="15884">MVFAQDFSGSGFSRLSAIGLHYGQPNTFFGLPARMVLELEGFLGSGSEKALNQLIFGVSQDIVLSIPRTNFYAGVGIGIYIRTLLDSRMNSAFTFGEKVFIGYNYAVANKGGGGISCEIFVKHYSNGDLTPLNKGFNFFGVSVGYSF</sequence>
<dbReference type="Pfam" id="PF09411">
    <property type="entry name" value="PagL"/>
    <property type="match status" value="1"/>
</dbReference>
<name>A0A1Q2LJY7_9HELI</name>